<reference evidence="1" key="2">
    <citation type="journal article" date="2015" name="Fish Shellfish Immunol.">
        <title>Early steps in the European eel (Anguilla anguilla)-Vibrio vulnificus interaction in the gills: Role of the RtxA13 toxin.</title>
        <authorList>
            <person name="Callol A."/>
            <person name="Pajuelo D."/>
            <person name="Ebbesson L."/>
            <person name="Teles M."/>
            <person name="MacKenzie S."/>
            <person name="Amaro C."/>
        </authorList>
    </citation>
    <scope>NUCLEOTIDE SEQUENCE</scope>
</reference>
<organism evidence="1">
    <name type="scientific">Anguilla anguilla</name>
    <name type="common">European freshwater eel</name>
    <name type="synonym">Muraena anguilla</name>
    <dbReference type="NCBI Taxonomy" id="7936"/>
    <lineage>
        <taxon>Eukaryota</taxon>
        <taxon>Metazoa</taxon>
        <taxon>Chordata</taxon>
        <taxon>Craniata</taxon>
        <taxon>Vertebrata</taxon>
        <taxon>Euteleostomi</taxon>
        <taxon>Actinopterygii</taxon>
        <taxon>Neopterygii</taxon>
        <taxon>Teleostei</taxon>
        <taxon>Anguilliformes</taxon>
        <taxon>Anguillidae</taxon>
        <taxon>Anguilla</taxon>
    </lineage>
</organism>
<accession>A0A0E9XMZ9</accession>
<dbReference type="EMBL" id="GBXM01004543">
    <property type="protein sequence ID" value="JAI04035.1"/>
    <property type="molecule type" value="Transcribed_RNA"/>
</dbReference>
<name>A0A0E9XMZ9_ANGAN</name>
<protein>
    <submittedName>
        <fullName evidence="1">Uncharacterized protein</fullName>
    </submittedName>
</protein>
<proteinExistence type="predicted"/>
<reference evidence="1" key="1">
    <citation type="submission" date="2014-11" db="EMBL/GenBank/DDBJ databases">
        <authorList>
            <person name="Amaro Gonzalez C."/>
        </authorList>
    </citation>
    <scope>NUCLEOTIDE SEQUENCE</scope>
</reference>
<evidence type="ECO:0000313" key="1">
    <source>
        <dbReference type="EMBL" id="JAI04035.1"/>
    </source>
</evidence>
<dbReference type="AlphaFoldDB" id="A0A0E9XMZ9"/>
<sequence length="36" mass="4199">MDYINFTLNRHLHLSPAVWKYRTLESGTPTGFVSVF</sequence>